<dbReference type="EMBL" id="CP157355">
    <property type="protein sequence ID" value="XBM00568.1"/>
    <property type="molecule type" value="Genomic_DNA"/>
</dbReference>
<evidence type="ECO:0000256" key="1">
    <source>
        <dbReference type="SAM" id="Phobius"/>
    </source>
</evidence>
<sequence>MKPIYKILFTLGGVLALLLGLIGIVLPGLPTTPFILLAAYCFAKGSQRLHQRLLDHPWCGALIRDWEQHRSLPLRLKYLAIGLMLLMSGLSIWQLSSQPLAQVSILAVALIGALTVIRIPTRSSTAGQTNRP</sequence>
<dbReference type="GO" id="GO:0005886">
    <property type="term" value="C:plasma membrane"/>
    <property type="evidence" value="ECO:0007669"/>
    <property type="project" value="TreeGrafter"/>
</dbReference>
<dbReference type="KEGG" id="cmav:ABHF33_16180"/>
<keyword evidence="1" id="KW-0472">Membrane</keyword>
<name>A0AAU7FA25_9NEIS</name>
<dbReference type="AlphaFoldDB" id="A0AAU7FA25"/>
<accession>A0AAU7FA25</accession>
<evidence type="ECO:0000313" key="2">
    <source>
        <dbReference type="EMBL" id="XBM00568.1"/>
    </source>
</evidence>
<feature type="transmembrane region" description="Helical" evidence="1">
    <location>
        <begin position="101"/>
        <end position="121"/>
    </location>
</feature>
<gene>
    <name evidence="2" type="ORF">ABHF33_16180</name>
</gene>
<feature type="transmembrane region" description="Helical" evidence="1">
    <location>
        <begin position="12"/>
        <end position="43"/>
    </location>
</feature>
<dbReference type="PANTHER" id="PTHR35813:SF1">
    <property type="entry name" value="INNER MEMBRANE PROTEIN YBAN"/>
    <property type="match status" value="1"/>
</dbReference>
<keyword evidence="1" id="KW-1133">Transmembrane helix</keyword>
<keyword evidence="1" id="KW-0812">Transmembrane</keyword>
<proteinExistence type="predicted"/>
<dbReference type="PANTHER" id="PTHR35813">
    <property type="entry name" value="INNER MEMBRANE PROTEIN YBAN"/>
    <property type="match status" value="1"/>
</dbReference>
<dbReference type="RefSeq" id="WP_348944914.1">
    <property type="nucleotide sequence ID" value="NZ_CP157355.1"/>
</dbReference>
<organism evidence="2">
    <name type="scientific">Chitinibacter mangrovi</name>
    <dbReference type="NCBI Taxonomy" id="3153927"/>
    <lineage>
        <taxon>Bacteria</taxon>
        <taxon>Pseudomonadati</taxon>
        <taxon>Pseudomonadota</taxon>
        <taxon>Betaproteobacteria</taxon>
        <taxon>Neisseriales</taxon>
        <taxon>Chitinibacteraceae</taxon>
        <taxon>Chitinibacter</taxon>
    </lineage>
</organism>
<reference evidence="2" key="1">
    <citation type="submission" date="2024-05" db="EMBL/GenBank/DDBJ databases">
        <authorList>
            <person name="Yang L."/>
            <person name="Pan L."/>
        </authorList>
    </citation>
    <scope>NUCLEOTIDE SEQUENCE</scope>
    <source>
        <strain evidence="2">FCG-7</strain>
    </source>
</reference>
<dbReference type="PIRSF" id="PIRSF016789">
    <property type="entry name" value="DUF454"/>
    <property type="match status" value="1"/>
</dbReference>
<dbReference type="InterPro" id="IPR007401">
    <property type="entry name" value="DUF454"/>
</dbReference>
<protein>
    <submittedName>
        <fullName evidence="2">YbaN family protein</fullName>
    </submittedName>
</protein>
<dbReference type="Pfam" id="PF04304">
    <property type="entry name" value="DUF454"/>
    <property type="match status" value="1"/>
</dbReference>